<proteinExistence type="predicted"/>
<dbReference type="KEGG" id="mbu:Mbur_2321"/>
<dbReference type="PANTHER" id="PTHR39206:SF1">
    <property type="entry name" value="SLL8004 PROTEIN"/>
    <property type="match status" value="1"/>
</dbReference>
<dbReference type="Proteomes" id="UP000001979">
    <property type="component" value="Chromosome"/>
</dbReference>
<dbReference type="Gene3D" id="3.40.50.300">
    <property type="entry name" value="P-loop containing nucleotide triphosphate hydrolases"/>
    <property type="match status" value="1"/>
</dbReference>
<sequence>MKQRMRVFAGPNGSGKTAIVSEFIEKRDELIDPNRHVNPDDLNLLDVLNFDNFGVKVDESDFRDFVLQYHFYEKLGITIEYLKIKDNCFYINQKSSYMGAMLSDYLRHCLIKTNERLFSFETVLSHPSKIDFLKDAKELGWDVYLYFVSTNDPEINCVRVAQRVQMGGHDVPREKIYDRYTKTNNNLFEALKHCRRAYIFDNSEEMELIAKKNPDGSLDLLVDYLTSDWFNEFVLSKLNK</sequence>
<dbReference type="EMBL" id="CP000300">
    <property type="protein sequence ID" value="ABE53175.1"/>
    <property type="molecule type" value="Genomic_DNA"/>
</dbReference>
<dbReference type="AlphaFoldDB" id="Q12TQ1"/>
<dbReference type="HOGENOM" id="CLU_094497_1_2_2"/>
<gene>
    <name evidence="1" type="ordered locus">Mbur_2321</name>
</gene>
<organism evidence="1 2">
    <name type="scientific">Methanococcoides burtonii (strain DSM 6242 / NBRC 107633 / OCM 468 / ACE-M)</name>
    <dbReference type="NCBI Taxonomy" id="259564"/>
    <lineage>
        <taxon>Archaea</taxon>
        <taxon>Methanobacteriati</taxon>
        <taxon>Methanobacteriota</taxon>
        <taxon>Stenosarchaea group</taxon>
        <taxon>Methanomicrobia</taxon>
        <taxon>Methanosarcinales</taxon>
        <taxon>Methanosarcinaceae</taxon>
        <taxon>Methanococcoides</taxon>
    </lineage>
</organism>
<dbReference type="PANTHER" id="PTHR39206">
    <property type="entry name" value="SLL8004 PROTEIN"/>
    <property type="match status" value="1"/>
</dbReference>
<reference evidence="2" key="1">
    <citation type="journal article" date="2009" name="ISME J.">
        <title>The genome sequence of the psychrophilic archaeon, Methanococcoides burtonii: the role of genome evolution in cold adaptation.</title>
        <authorList>
            <person name="Allen M.A."/>
            <person name="Lauro F.M."/>
            <person name="Williams T.J."/>
            <person name="Burg D."/>
            <person name="Siddiqui K.S."/>
            <person name="De Francisci D."/>
            <person name="Chong K.W."/>
            <person name="Pilak O."/>
            <person name="Chew H.H."/>
            <person name="De Maere M.Z."/>
            <person name="Ting L."/>
            <person name="Katrib M."/>
            <person name="Ng C."/>
            <person name="Sowers K.R."/>
            <person name="Galperin M.Y."/>
            <person name="Anderson I.J."/>
            <person name="Ivanova N."/>
            <person name="Dalin E."/>
            <person name="Martinez M."/>
            <person name="Lapidus A."/>
            <person name="Hauser L."/>
            <person name="Land M."/>
            <person name="Thomas T."/>
            <person name="Cavicchioli R."/>
        </authorList>
    </citation>
    <scope>NUCLEOTIDE SEQUENCE [LARGE SCALE GENOMIC DNA]</scope>
    <source>
        <strain evidence="2">DSM 6242 / NBRC 107633 / OCM 468 / ACE-M</strain>
    </source>
</reference>
<dbReference type="OrthoDB" id="75417at2157"/>
<keyword evidence="2" id="KW-1185">Reference proteome</keyword>
<accession>Q12TQ1</accession>
<evidence type="ECO:0000313" key="1">
    <source>
        <dbReference type="EMBL" id="ABE53175.1"/>
    </source>
</evidence>
<evidence type="ECO:0000313" key="2">
    <source>
        <dbReference type="Proteomes" id="UP000001979"/>
    </source>
</evidence>
<protein>
    <recommendedName>
        <fullName evidence="3">UDP-N-acetylglucosamine kinase</fullName>
    </recommendedName>
</protein>
<name>Q12TQ1_METBU</name>
<dbReference type="SUPFAM" id="SSF52540">
    <property type="entry name" value="P-loop containing nucleoside triphosphate hydrolases"/>
    <property type="match status" value="1"/>
</dbReference>
<evidence type="ECO:0008006" key="3">
    <source>
        <dbReference type="Google" id="ProtNLM"/>
    </source>
</evidence>
<dbReference type="InterPro" id="IPR027417">
    <property type="entry name" value="P-loop_NTPase"/>
</dbReference>
<dbReference type="STRING" id="259564.Mbur_2321"/>